<proteinExistence type="predicted"/>
<reference evidence="2 3" key="1">
    <citation type="submission" date="2017-01" db="EMBL/GenBank/DDBJ databases">
        <authorList>
            <person name="Erauso G."/>
        </authorList>
    </citation>
    <scope>NUCLEOTIDE SEQUENCE [LARGE SCALE GENOMIC DNA]</scope>
    <source>
        <strain evidence="2">MESINF1</strain>
    </source>
</reference>
<dbReference type="EMBL" id="LS974202">
    <property type="protein sequence ID" value="SSC13569.1"/>
    <property type="molecule type" value="Genomic_DNA"/>
</dbReference>
<keyword evidence="3" id="KW-1185">Reference proteome</keyword>
<dbReference type="Gene3D" id="3.20.20.210">
    <property type="match status" value="1"/>
</dbReference>
<protein>
    <submittedName>
        <fullName evidence="2">Uroporphyrinogen decarboxylase (URO-D) superfamily</fullName>
    </submittedName>
</protein>
<gene>
    <name evidence="2" type="ORF">MESINF_2129</name>
</gene>
<dbReference type="PANTHER" id="PTHR47099:SF1">
    <property type="entry name" value="METHYLCOBAMIDE:COM METHYLTRANSFERASE MTBA"/>
    <property type="match status" value="1"/>
</dbReference>
<dbReference type="InterPro" id="IPR038071">
    <property type="entry name" value="UROD/MetE-like_sf"/>
</dbReference>
<organism evidence="2 3">
    <name type="scientific">Mesotoga infera</name>
    <dbReference type="NCBI Taxonomy" id="1236046"/>
    <lineage>
        <taxon>Bacteria</taxon>
        <taxon>Thermotogati</taxon>
        <taxon>Thermotogota</taxon>
        <taxon>Thermotogae</taxon>
        <taxon>Kosmotogales</taxon>
        <taxon>Kosmotogaceae</taxon>
        <taxon>Mesotoga</taxon>
    </lineage>
</organism>
<evidence type="ECO:0000313" key="3">
    <source>
        <dbReference type="Proteomes" id="UP000250796"/>
    </source>
</evidence>
<dbReference type="InterPro" id="IPR000257">
    <property type="entry name" value="Uroporphyrinogen_deCOase"/>
</dbReference>
<feature type="domain" description="Uroporphyrinogen decarboxylase (URO-D)" evidence="1">
    <location>
        <begin position="2"/>
        <end position="327"/>
    </location>
</feature>
<dbReference type="Proteomes" id="UP000250796">
    <property type="component" value="Chromosome MESINF"/>
</dbReference>
<evidence type="ECO:0000259" key="1">
    <source>
        <dbReference type="Pfam" id="PF01208"/>
    </source>
</evidence>
<dbReference type="GO" id="GO:0006779">
    <property type="term" value="P:porphyrin-containing compound biosynthetic process"/>
    <property type="evidence" value="ECO:0007669"/>
    <property type="project" value="InterPro"/>
</dbReference>
<evidence type="ECO:0000313" key="2">
    <source>
        <dbReference type="EMBL" id="SSC13569.1"/>
    </source>
</evidence>
<dbReference type="KEGG" id="minf:MESINF_2129"/>
<dbReference type="PANTHER" id="PTHR47099">
    <property type="entry name" value="METHYLCOBAMIDE:COM METHYLTRANSFERASE MTBA"/>
    <property type="match status" value="1"/>
</dbReference>
<dbReference type="InterPro" id="IPR052024">
    <property type="entry name" value="Methanogen_methyltrans"/>
</dbReference>
<accession>A0A7Z7PP11</accession>
<dbReference type="AlphaFoldDB" id="A0A7Z7PP11"/>
<dbReference type="SUPFAM" id="SSF51726">
    <property type="entry name" value="UROD/MetE-like"/>
    <property type="match status" value="1"/>
</dbReference>
<dbReference type="Pfam" id="PF01208">
    <property type="entry name" value="URO-D"/>
    <property type="match status" value="1"/>
</dbReference>
<dbReference type="CDD" id="cd03465">
    <property type="entry name" value="URO-D_like"/>
    <property type="match status" value="1"/>
</dbReference>
<name>A0A7Z7PP11_9BACT</name>
<dbReference type="RefSeq" id="WP_169699705.1">
    <property type="nucleotide sequence ID" value="NZ_LS974202.1"/>
</dbReference>
<sequence>MTSRERVFARIEGRSVDRVPNLNIIMAFAANYIGKTYREYATDFRVLCEGNIRCCEDFGIDMVSAISDPTREVNDLGGEVIFPKDDIPYFGFPLLSTPEPLKLKVVEPSVGKRMSDRISAVDFYNNHVSAEYPILGWVEGPLALAADLRTPVGIMEDFFERPEFVVELLEFCLEQETIFALEQVKAGADFIGIGDAICSVIGPRSYSKFGLPYEKLLIKRIHEAGAKVKLHICGDTTPILSLMINTGADIIDVDWMVDFASAVKLGGGKVSICGNFDPVSVMFKGNVEKVTDSVERCLEVSDSRTFIAAGCEIPRGTPFENMLQVKNVLKARNGFNACP</sequence>
<dbReference type="GO" id="GO:0004853">
    <property type="term" value="F:uroporphyrinogen decarboxylase activity"/>
    <property type="evidence" value="ECO:0007669"/>
    <property type="project" value="InterPro"/>
</dbReference>